<evidence type="ECO:0000313" key="4">
    <source>
        <dbReference type="EMBL" id="EHL06282.1"/>
    </source>
</evidence>
<dbReference type="InterPro" id="IPR006674">
    <property type="entry name" value="HD_domain"/>
</dbReference>
<dbReference type="NCBIfam" id="TIGR01353">
    <property type="entry name" value="dGTP_triPase"/>
    <property type="match status" value="1"/>
</dbReference>
<keyword evidence="2" id="KW-0175">Coiled coil</keyword>
<sequence length="616" mass="71149">MVKALNTLPSLSHLDESYAMKKERFFNITNDNDRDLVVNLSGNTYRIYFVIFRKENDDKKIPEKIYLGECQKACAAEYGPSLKCLIQHKTENKAIIDNFMSCSEIDLDEDFEQGSYVTIETSLSLIKQMDLIVNPPYAISQNVLRSFGPLYEEEELHVLAQRNEYCIREYGIAAPQTNRGEFQRDYERITHSKAFRRMVDKAQIFSADKGDHYRTRMTHTLAVCQIARGLSKELNLNSFLTEAIALGHDLGHTPFGHQGERTLNSILKGEKPIIKQNIEGNADINYGGFKHNYHSLRVASHLEEEYIEFNGLDLSYQTLDGMWKHTKTKVNEYSLEAFIFSSELRKYLLRNNEIPLSLEGQVVRIADEIAQRSHDLEDAFSAKRLSISQLYDYLSLRKMSNLKSQIENIETSLKNLEDRHRIFVDKDELMQSRISAQIIQYFILDVVKQSNINIDRYLTDGGEAEFRKSGYIIDKSLIDFSSSGKKLCNYLERIITKKVINSSEVSLFDSNGESIIESLFHSYYNNPRLLHKGTLRRIMRDFRSISSNVIDFEDADPEVIKKEWEKIIKAKPGSDKDIAENEYLEKNKILVRNIVDFIAGMTDSYAICEYNKIARS</sequence>
<evidence type="ECO:0000256" key="2">
    <source>
        <dbReference type="SAM" id="Coils"/>
    </source>
</evidence>
<dbReference type="InterPro" id="IPR026875">
    <property type="entry name" value="PHydrolase_assoc_dom"/>
</dbReference>
<name>G9XPY8_DESHA</name>
<dbReference type="AlphaFoldDB" id="G9XPY8"/>
<gene>
    <name evidence="4" type="ORF">HMPREF0322_03034</name>
</gene>
<dbReference type="GO" id="GO:0016793">
    <property type="term" value="F:triphosphoric monoester hydrolase activity"/>
    <property type="evidence" value="ECO:0007669"/>
    <property type="project" value="InterPro"/>
</dbReference>
<feature type="coiled-coil region" evidence="2">
    <location>
        <begin position="399"/>
        <end position="426"/>
    </location>
</feature>
<dbReference type="Pfam" id="PF01966">
    <property type="entry name" value="HD"/>
    <property type="match status" value="1"/>
</dbReference>
<dbReference type="InterPro" id="IPR006261">
    <property type="entry name" value="dGTPase"/>
</dbReference>
<evidence type="ECO:0000259" key="3">
    <source>
        <dbReference type="PROSITE" id="PS51831"/>
    </source>
</evidence>
<dbReference type="InterPro" id="IPR051094">
    <property type="entry name" value="Diverse_Catalytic_Enzymes"/>
</dbReference>
<dbReference type="PROSITE" id="PS51831">
    <property type="entry name" value="HD"/>
    <property type="match status" value="1"/>
</dbReference>
<dbReference type="PANTHER" id="PTHR35795:SF1">
    <property type="entry name" value="BIS(5'-NUCLEOSYL)-TETRAPHOSPHATASE, SYMMETRICAL"/>
    <property type="match status" value="1"/>
</dbReference>
<accession>G9XPY8</accession>
<dbReference type="InterPro" id="IPR003607">
    <property type="entry name" value="HD/PDEase_dom"/>
</dbReference>
<proteinExistence type="predicted"/>
<dbReference type="SMART" id="SM00471">
    <property type="entry name" value="HDc"/>
    <property type="match status" value="1"/>
</dbReference>
<protein>
    <submittedName>
        <fullName evidence="4">Putative dGTPase</fullName>
    </submittedName>
</protein>
<reference evidence="4 5" key="1">
    <citation type="submission" date="2011-08" db="EMBL/GenBank/DDBJ databases">
        <authorList>
            <person name="Weinstock G."/>
            <person name="Sodergren E."/>
            <person name="Clifton S."/>
            <person name="Fulton L."/>
            <person name="Fulton B."/>
            <person name="Courtney L."/>
            <person name="Fronick C."/>
            <person name="Harrison M."/>
            <person name="Strong C."/>
            <person name="Farmer C."/>
            <person name="Delahaunty K."/>
            <person name="Markovic C."/>
            <person name="Hall O."/>
            <person name="Minx P."/>
            <person name="Tomlinson C."/>
            <person name="Mitreva M."/>
            <person name="Hou S."/>
            <person name="Chen J."/>
            <person name="Wollam A."/>
            <person name="Pepin K.H."/>
            <person name="Johnson M."/>
            <person name="Bhonagiri V."/>
            <person name="Zhang X."/>
            <person name="Suruliraj S."/>
            <person name="Warren W."/>
            <person name="Chinwalla A."/>
            <person name="Mardis E.R."/>
            <person name="Wilson R.K."/>
        </authorList>
    </citation>
    <scope>NUCLEOTIDE SEQUENCE [LARGE SCALE GENOMIC DNA]</scope>
    <source>
        <strain evidence="4 5">DP7</strain>
    </source>
</reference>
<evidence type="ECO:0000256" key="1">
    <source>
        <dbReference type="ARBA" id="ARBA00022801"/>
    </source>
</evidence>
<evidence type="ECO:0000313" key="5">
    <source>
        <dbReference type="Proteomes" id="UP000004416"/>
    </source>
</evidence>
<dbReference type="EMBL" id="AFZX01000078">
    <property type="protein sequence ID" value="EHL06282.1"/>
    <property type="molecule type" value="Genomic_DNA"/>
</dbReference>
<organism evidence="4 5">
    <name type="scientific">Desulfitobacterium hafniense DP7</name>
    <dbReference type="NCBI Taxonomy" id="537010"/>
    <lineage>
        <taxon>Bacteria</taxon>
        <taxon>Bacillati</taxon>
        <taxon>Bacillota</taxon>
        <taxon>Clostridia</taxon>
        <taxon>Eubacteriales</taxon>
        <taxon>Desulfitobacteriaceae</taxon>
        <taxon>Desulfitobacterium</taxon>
    </lineage>
</organism>
<dbReference type="HOGENOM" id="CLU_028163_1_0_9"/>
<dbReference type="PANTHER" id="PTHR35795">
    <property type="entry name" value="SLR1885 PROTEIN"/>
    <property type="match status" value="1"/>
</dbReference>
<comment type="caution">
    <text evidence="4">The sequence shown here is derived from an EMBL/GenBank/DDBJ whole genome shotgun (WGS) entry which is preliminary data.</text>
</comment>
<dbReference type="Gene3D" id="1.10.3210.10">
    <property type="entry name" value="Hypothetical protein af1432"/>
    <property type="match status" value="1"/>
</dbReference>
<dbReference type="Pfam" id="PF13286">
    <property type="entry name" value="HD_assoc"/>
    <property type="match status" value="1"/>
</dbReference>
<dbReference type="PATRIC" id="fig|537010.4.peg.2840"/>
<feature type="domain" description="HD" evidence="3">
    <location>
        <begin position="216"/>
        <end position="372"/>
    </location>
</feature>
<dbReference type="Proteomes" id="UP000004416">
    <property type="component" value="Unassembled WGS sequence"/>
</dbReference>
<keyword evidence="1" id="KW-0378">Hydrolase</keyword>
<dbReference type="CDD" id="cd00077">
    <property type="entry name" value="HDc"/>
    <property type="match status" value="1"/>
</dbReference>
<dbReference type="SUPFAM" id="SSF109604">
    <property type="entry name" value="HD-domain/PDEase-like"/>
    <property type="match status" value="1"/>
</dbReference>